<feature type="compositionally biased region" description="Basic and acidic residues" evidence="1">
    <location>
        <begin position="68"/>
        <end position="107"/>
    </location>
</feature>
<keyword evidence="3" id="KW-1185">Reference proteome</keyword>
<name>A0A1Y1S900_9MICR</name>
<dbReference type="VEuPathDB" id="MicrosporidiaDB:ECANGB1_1891"/>
<gene>
    <name evidence="2" type="ORF">ECANGB1_1891</name>
</gene>
<organism evidence="2 3">
    <name type="scientific">Enterospora canceri</name>
    <dbReference type="NCBI Taxonomy" id="1081671"/>
    <lineage>
        <taxon>Eukaryota</taxon>
        <taxon>Fungi</taxon>
        <taxon>Fungi incertae sedis</taxon>
        <taxon>Microsporidia</taxon>
        <taxon>Enterocytozoonidae</taxon>
        <taxon>Enterospora</taxon>
    </lineage>
</organism>
<reference evidence="2 3" key="1">
    <citation type="journal article" date="2017" name="Environ. Microbiol.">
        <title>Decay of the glycolytic pathway and adaptation to intranuclear parasitism within Enterocytozoonidae microsporidia.</title>
        <authorList>
            <person name="Wiredu Boakye D."/>
            <person name="Jaroenlak P."/>
            <person name="Prachumwat A."/>
            <person name="Williams T.A."/>
            <person name="Bateman K.S."/>
            <person name="Itsathitphaisarn O."/>
            <person name="Sritunyalucksana K."/>
            <person name="Paszkiewicz K.H."/>
            <person name="Moore K.A."/>
            <person name="Stentiford G.D."/>
            <person name="Williams B.A."/>
        </authorList>
    </citation>
    <scope>NUCLEOTIDE SEQUENCE [LARGE SCALE GENOMIC DNA]</scope>
    <source>
        <strain evidence="2 3">GB1</strain>
    </source>
</reference>
<feature type="region of interest" description="Disordered" evidence="1">
    <location>
        <begin position="60"/>
        <end position="131"/>
    </location>
</feature>
<dbReference type="EMBL" id="LWDP01000006">
    <property type="protein sequence ID" value="ORD94931.1"/>
    <property type="molecule type" value="Genomic_DNA"/>
</dbReference>
<evidence type="ECO:0000313" key="2">
    <source>
        <dbReference type="EMBL" id="ORD94931.1"/>
    </source>
</evidence>
<comment type="caution">
    <text evidence="2">The sequence shown here is derived from an EMBL/GenBank/DDBJ whole genome shotgun (WGS) entry which is preliminary data.</text>
</comment>
<proteinExistence type="predicted"/>
<feature type="compositionally biased region" description="Low complexity" evidence="1">
    <location>
        <begin position="115"/>
        <end position="128"/>
    </location>
</feature>
<sequence length="381" mass="43080">MGETVSGGIELWDGLLSMWTPLVECSIFSLEHTDPNEEARKPPVSLDAMDHLMKVKEQYGVDVGMGRVGEKGDKRDKGDKPERENTPRLSQEQKGDRNMTEKGDSKRYTPQNPVTTPTTPTTTTTTTPLINSRSPGVEYFYITSPDQKYGISVHEDGTAILRKPEESTNFKYENMQLHLGSRDHMILEYSEREKRLVIGNKGNKNQNGTILIKLINDGVNEIRVNGSCVTRVDETIQLRPCKLTELSQQWMKTYSLIRMRLLNSGGTRSVAFGELNKPIGIVQVEDGMDLYYDPQSMQLGLFDSQGVVAKSNNFSRDILTGSIDRKGGGHFVMDEIERGRFRIKQDEKCVEWDYDGGKLVLEVCDRKESQVFVKQEAVKEQ</sequence>
<evidence type="ECO:0000256" key="1">
    <source>
        <dbReference type="SAM" id="MobiDB-lite"/>
    </source>
</evidence>
<protein>
    <submittedName>
        <fullName evidence="2">Uncharacterized protein</fullName>
    </submittedName>
</protein>
<accession>A0A1Y1S900</accession>
<dbReference type="Proteomes" id="UP000192639">
    <property type="component" value="Unassembled WGS sequence"/>
</dbReference>
<dbReference type="AlphaFoldDB" id="A0A1Y1S900"/>
<evidence type="ECO:0000313" key="3">
    <source>
        <dbReference type="Proteomes" id="UP000192639"/>
    </source>
</evidence>